<keyword evidence="2" id="KW-1185">Reference proteome</keyword>
<dbReference type="EMBL" id="CP147404">
    <property type="protein sequence ID" value="WXB91533.1"/>
    <property type="molecule type" value="Genomic_DNA"/>
</dbReference>
<name>A0ABZ2N1R1_9BACI</name>
<protein>
    <submittedName>
        <fullName evidence="1">Uncharacterized protein</fullName>
    </submittedName>
</protein>
<sequence>MFIIEIWDYDDEVMFDLYSDLTLTEALEIINKMKTSKMPYYDYERQTTMNQRYISHNRLMRRIGSQTYKGYQLFLQAYPA</sequence>
<organism evidence="1 2">
    <name type="scientific">Bacillus kandeliae</name>
    <dbReference type="NCBI Taxonomy" id="3129297"/>
    <lineage>
        <taxon>Bacteria</taxon>
        <taxon>Bacillati</taxon>
        <taxon>Bacillota</taxon>
        <taxon>Bacilli</taxon>
        <taxon>Bacillales</taxon>
        <taxon>Bacillaceae</taxon>
        <taxon>Bacillus</taxon>
    </lineage>
</organism>
<evidence type="ECO:0000313" key="1">
    <source>
        <dbReference type="EMBL" id="WXB91533.1"/>
    </source>
</evidence>
<evidence type="ECO:0000313" key="2">
    <source>
        <dbReference type="Proteomes" id="UP001387364"/>
    </source>
</evidence>
<accession>A0ABZ2N1R1</accession>
<gene>
    <name evidence="1" type="ORF">WDJ61_09585</name>
</gene>
<proteinExistence type="predicted"/>
<reference evidence="1 2" key="1">
    <citation type="submission" date="2024-02" db="EMBL/GenBank/DDBJ databases">
        <title>Seven novel Bacillus-like species.</title>
        <authorList>
            <person name="Liu G."/>
        </authorList>
    </citation>
    <scope>NUCLEOTIDE SEQUENCE [LARGE SCALE GENOMIC DNA]</scope>
    <source>
        <strain evidence="1 2">FJAT-52991</strain>
    </source>
</reference>
<dbReference type="Proteomes" id="UP001387364">
    <property type="component" value="Chromosome"/>
</dbReference>
<dbReference type="RefSeq" id="WP_338749112.1">
    <property type="nucleotide sequence ID" value="NZ_CP147404.1"/>
</dbReference>